<organism evidence="1 2">
    <name type="scientific">Orbilia oligospora</name>
    <name type="common">Nematode-trapping fungus</name>
    <name type="synonym">Arthrobotrys oligospora</name>
    <dbReference type="NCBI Taxonomy" id="2813651"/>
    <lineage>
        <taxon>Eukaryota</taxon>
        <taxon>Fungi</taxon>
        <taxon>Dikarya</taxon>
        <taxon>Ascomycota</taxon>
        <taxon>Pezizomycotina</taxon>
        <taxon>Orbiliomycetes</taxon>
        <taxon>Orbiliales</taxon>
        <taxon>Orbiliaceae</taxon>
        <taxon>Orbilia</taxon>
    </lineage>
</organism>
<evidence type="ECO:0000313" key="2">
    <source>
        <dbReference type="Proteomes" id="UP000472727"/>
    </source>
</evidence>
<evidence type="ECO:0000313" key="1">
    <source>
        <dbReference type="EMBL" id="KAF3215279.1"/>
    </source>
</evidence>
<dbReference type="PANTHER" id="PTHR34714">
    <property type="entry name" value="EGF-LIKE DOMAIN-CONTAINING PROTEIN"/>
    <property type="match status" value="1"/>
</dbReference>
<gene>
    <name evidence="1" type="ORF">TWF106_008786</name>
</gene>
<sequence length="947" mass="104831">MPRLCDTLFSPGCPNLETIILIQIATKLEAVNFEIILVRHEKRNGFNWVGSTKLNLVPASAIIPACSPFCLEYVRENIKMRVIENARCLESLGSLPPMVKFSKLGYLVAAAATVFPSVFAAPLTSPKELATLHRRENDPALVERYETILSNVELNEYAKTLYENFRSKDSKRIFLRKPYLDLADAIELVSLRLGTNSAEIYLYTDLLQFEGNKAIEMPQRTTLYLFAREVSAIASKPGPLVIKYTQSVVVFFATPGLDENFPVKFVDAKGGAHEMNISIPKNSYGVVVEVVAGAAAPVAEPVSAPGFALNSMDYMGDLSLTAETFIEDDLPRLLQFQQVLATAWRATNPALAIKIYDFIVKTAQGSTAALPIYKQAVTSLSKLKMISDPLQQYVPNLDISQIKEVLDDHLAVAQTFEDSFNKFAKQQMSAENAISTAMDAFTNSKIAVEKYKFLEAQAKTRLEFAVQAMNDAIYNYKMTYNQLPLRLKTYQSGIAEYATAQTGKLILNIMMAVGTIVLTIGAGAIGAAALPASAVGGSLPFKDISAALKVIKTAETTTDTVRGAVESIRYMVDNIGRTLTTMAYTMTTLNTLLGTTVPSLKPDGFEVKTYDIPDPLDRVDMINLSASWDNWRVLNELAWSKMPEAQKRIDGASDYYAALYSLSNNGKAVVAAQAAYIQVFDDYMEASVNLQTAQSQNKVLQGAVSRLEDPLVYHTFKRAMFDRLIAVRSWVAVEFHDYVSAYQYYTLSSSPPAVVPVMSPASYYSSAVADLQSDATNAQSSFRSQFQTFSLTSNDINSVFGNNWRNDLKSLSGLTFSIPTNSTYFSSASRVRVQRLRCYLIGAKAEEVRTTITISGSFEDKGLSYPYNPLKFVSDSTPLRFYYVPSRKDPNDPNPNLIRQDGSYARQDVFMTPTPFAVWNIKLDNAEKVLEKVTKMVLLITAEVSHH</sequence>
<accession>A0A7C8UUH1</accession>
<dbReference type="Proteomes" id="UP000472727">
    <property type="component" value="Unassembled WGS sequence"/>
</dbReference>
<dbReference type="AlphaFoldDB" id="A0A7C8UUH1"/>
<name>A0A7C8UUH1_ORBOL</name>
<proteinExistence type="predicted"/>
<dbReference type="PANTHER" id="PTHR34714:SF2">
    <property type="entry name" value="EGF-LIKE DOMAIN-CONTAINING PROTEIN"/>
    <property type="match status" value="1"/>
</dbReference>
<reference evidence="1 2" key="1">
    <citation type="submission" date="2019-06" db="EMBL/GenBank/DDBJ databases">
        <authorList>
            <person name="Palmer J.M."/>
        </authorList>
    </citation>
    <scope>NUCLEOTIDE SEQUENCE [LARGE SCALE GENOMIC DNA]</scope>
    <source>
        <strain evidence="1 2">TWF106</strain>
    </source>
</reference>
<protein>
    <submittedName>
        <fullName evidence="1">Uncharacterized protein</fullName>
    </submittedName>
</protein>
<dbReference type="EMBL" id="WIWS01000055">
    <property type="protein sequence ID" value="KAF3215279.1"/>
    <property type="molecule type" value="Genomic_DNA"/>
</dbReference>
<comment type="caution">
    <text evidence="1">The sequence shown here is derived from an EMBL/GenBank/DDBJ whole genome shotgun (WGS) entry which is preliminary data.</text>
</comment>